<sequence>MRKSILVPIDFSNNAFIAAQYARAFAKKYGYDLHFVHVFQAFKSAFQSRSTNEKDSEQANISSQAKLDAFESRLGITSAEASFRCVQGGFISSIQNYIEEHQISLVIMGTHGETGARKNVLGSNTYDVAKDINCSLLIVPERSHDFHLSHAVLFTDYQKGDENTLKSFIEVVSDNKMKYSIVHVHPEVKDPTVYEELELEEHRYHLQNNLGIDQLQMQLIHSKESSSLVREVVEEMQADVLLLTWNSDKNFFEKLFRKSLAKAIIMNPMVPVFLSGR</sequence>
<evidence type="ECO:0000256" key="1">
    <source>
        <dbReference type="ARBA" id="ARBA00008791"/>
    </source>
</evidence>
<keyword evidence="4" id="KW-1185">Reference proteome</keyword>
<evidence type="ECO:0000313" key="3">
    <source>
        <dbReference type="EMBL" id="MDM1050121.1"/>
    </source>
</evidence>
<dbReference type="PANTHER" id="PTHR46268">
    <property type="entry name" value="STRESS RESPONSE PROTEIN NHAX"/>
    <property type="match status" value="1"/>
</dbReference>
<dbReference type="Proteomes" id="UP001170954">
    <property type="component" value="Unassembled WGS sequence"/>
</dbReference>
<organism evidence="3 4">
    <name type="scientific">Sphingobacterium hotanense</name>
    <dbReference type="NCBI Taxonomy" id="649196"/>
    <lineage>
        <taxon>Bacteria</taxon>
        <taxon>Pseudomonadati</taxon>
        <taxon>Bacteroidota</taxon>
        <taxon>Sphingobacteriia</taxon>
        <taxon>Sphingobacteriales</taxon>
        <taxon>Sphingobacteriaceae</taxon>
        <taxon>Sphingobacterium</taxon>
    </lineage>
</organism>
<dbReference type="Gene3D" id="3.40.50.12370">
    <property type="match status" value="1"/>
</dbReference>
<comment type="caution">
    <text evidence="3">The sequence shown here is derived from an EMBL/GenBank/DDBJ whole genome shotgun (WGS) entry which is preliminary data.</text>
</comment>
<feature type="domain" description="UspA" evidence="2">
    <location>
        <begin position="1"/>
        <end position="140"/>
    </location>
</feature>
<dbReference type="RefSeq" id="WP_286652283.1">
    <property type="nucleotide sequence ID" value="NZ_JACAGK010000072.1"/>
</dbReference>
<protein>
    <submittedName>
        <fullName evidence="3">Universal stress protein</fullName>
    </submittedName>
</protein>
<accession>A0ABT7NSH5</accession>
<reference evidence="3" key="1">
    <citation type="submission" date="2020-06" db="EMBL/GenBank/DDBJ databases">
        <authorList>
            <person name="Dong N."/>
        </authorList>
    </citation>
    <scope>NUCLEOTIDE SEQUENCE</scope>
    <source>
        <strain evidence="3">R1692</strain>
    </source>
</reference>
<dbReference type="InterPro" id="IPR006015">
    <property type="entry name" value="Universal_stress_UspA"/>
</dbReference>
<name>A0ABT7NSH5_9SPHI</name>
<dbReference type="PRINTS" id="PR01438">
    <property type="entry name" value="UNVRSLSTRESS"/>
</dbReference>
<comment type="similarity">
    <text evidence="1">Belongs to the universal stress protein A family.</text>
</comment>
<dbReference type="InterPro" id="IPR006016">
    <property type="entry name" value="UspA"/>
</dbReference>
<proteinExistence type="inferred from homology"/>
<evidence type="ECO:0000259" key="2">
    <source>
        <dbReference type="Pfam" id="PF00582"/>
    </source>
</evidence>
<dbReference type="EMBL" id="JACAGK010000072">
    <property type="protein sequence ID" value="MDM1050121.1"/>
    <property type="molecule type" value="Genomic_DNA"/>
</dbReference>
<gene>
    <name evidence="3" type="ORF">HX018_17930</name>
</gene>
<evidence type="ECO:0000313" key="4">
    <source>
        <dbReference type="Proteomes" id="UP001170954"/>
    </source>
</evidence>
<dbReference type="PANTHER" id="PTHR46268:SF6">
    <property type="entry name" value="UNIVERSAL STRESS PROTEIN UP12"/>
    <property type="match status" value="1"/>
</dbReference>
<dbReference type="CDD" id="cd00293">
    <property type="entry name" value="USP-like"/>
    <property type="match status" value="1"/>
</dbReference>
<dbReference type="Pfam" id="PF00582">
    <property type="entry name" value="Usp"/>
    <property type="match status" value="1"/>
</dbReference>
<reference evidence="3" key="2">
    <citation type="journal article" date="2022" name="Sci. Total Environ.">
        <title>Prevalence, transmission, and molecular epidemiology of tet(X)-positive bacteria among humans, animals, and environmental niches in China: An epidemiological, and genomic-based study.</title>
        <authorList>
            <person name="Dong N."/>
            <person name="Zeng Y."/>
            <person name="Cai C."/>
            <person name="Sun C."/>
            <person name="Lu J."/>
            <person name="Liu C."/>
            <person name="Zhou H."/>
            <person name="Sun Q."/>
            <person name="Shu L."/>
            <person name="Wang H."/>
            <person name="Wang Y."/>
            <person name="Wang S."/>
            <person name="Wu C."/>
            <person name="Chan E.W."/>
            <person name="Chen G."/>
            <person name="Shen Z."/>
            <person name="Chen S."/>
            <person name="Zhang R."/>
        </authorList>
    </citation>
    <scope>NUCLEOTIDE SEQUENCE</scope>
    <source>
        <strain evidence="3">R1692</strain>
    </source>
</reference>
<dbReference type="SUPFAM" id="SSF52402">
    <property type="entry name" value="Adenine nucleotide alpha hydrolases-like"/>
    <property type="match status" value="1"/>
</dbReference>